<protein>
    <submittedName>
        <fullName evidence="1">Uncharacterized protein</fullName>
    </submittedName>
</protein>
<dbReference type="EMBL" id="ABLOMU010000027">
    <property type="protein sequence ID" value="EKT4441913.1"/>
    <property type="molecule type" value="Genomic_DNA"/>
</dbReference>
<organism evidence="1 2">
    <name type="scientific">Stenotrophomonas maltophilia</name>
    <name type="common">Pseudomonas maltophilia</name>
    <name type="synonym">Xanthomonas maltophilia</name>
    <dbReference type="NCBI Taxonomy" id="40324"/>
    <lineage>
        <taxon>Bacteria</taxon>
        <taxon>Pseudomonadati</taxon>
        <taxon>Pseudomonadota</taxon>
        <taxon>Gammaproteobacteria</taxon>
        <taxon>Lysobacterales</taxon>
        <taxon>Lysobacteraceae</taxon>
        <taxon>Stenotrophomonas</taxon>
        <taxon>Stenotrophomonas maltophilia group</taxon>
    </lineage>
</organism>
<name>A0AAI9CBW2_STEMA</name>
<gene>
    <name evidence="1" type="ORF">QEK83_002579</name>
</gene>
<dbReference type="Proteomes" id="UP001214521">
    <property type="component" value="Unassembled WGS sequence"/>
</dbReference>
<proteinExistence type="predicted"/>
<dbReference type="RefSeq" id="WP_141097680.1">
    <property type="nucleotide sequence ID" value="NZ_CP040435.1"/>
</dbReference>
<evidence type="ECO:0000313" key="2">
    <source>
        <dbReference type="Proteomes" id="UP001214521"/>
    </source>
</evidence>
<accession>A0AAI9CBW2</accession>
<sequence length="146" mass="15300">MNSFDRVAAALVSARNFLLVGGRAGDALAALSGVSGDVEAIEVIPARALIEFAIDAAVASVSNGNIRGAVIILNVVHNIPLSVERLGNWDFDYFVSVEVSELLDNYSFLDDAEVMVLALFRASVDIRGFGAFGALGSESLGPVPCE</sequence>
<evidence type="ECO:0000313" key="1">
    <source>
        <dbReference type="EMBL" id="EKT4441913.1"/>
    </source>
</evidence>
<dbReference type="AlphaFoldDB" id="A0AAI9CBW2"/>
<comment type="caution">
    <text evidence="1">The sequence shown here is derived from an EMBL/GenBank/DDBJ whole genome shotgun (WGS) entry which is preliminary data.</text>
</comment>
<reference evidence="1" key="1">
    <citation type="submission" date="2022-07" db="EMBL/GenBank/DDBJ databases">
        <authorList>
            <consortium name="Clinical and Environmental Microbiology Branch: Whole genome sequencing antimicrobial resistance pathogens in the healthcare setting"/>
        </authorList>
    </citation>
    <scope>NUCLEOTIDE SEQUENCE</scope>
    <source>
        <strain evidence="1">Stenotrophomonas_maltophilia_2021CK-00905</strain>
    </source>
</reference>